<evidence type="ECO:0000313" key="4">
    <source>
        <dbReference type="Proteomes" id="UP001299265"/>
    </source>
</evidence>
<feature type="transmembrane region" description="Helical" evidence="1">
    <location>
        <begin position="6"/>
        <end position="23"/>
    </location>
</feature>
<evidence type="ECO:0000313" key="3">
    <source>
        <dbReference type="EMBL" id="MCD2493516.1"/>
    </source>
</evidence>
<feature type="domain" description="DUF4340" evidence="2">
    <location>
        <begin position="70"/>
        <end position="170"/>
    </location>
</feature>
<evidence type="ECO:0000256" key="1">
    <source>
        <dbReference type="SAM" id="Phobius"/>
    </source>
</evidence>
<comment type="caution">
    <text evidence="3">The sequence shown here is derived from an EMBL/GenBank/DDBJ whole genome shotgun (WGS) entry which is preliminary data.</text>
</comment>
<gene>
    <name evidence="3" type="ORF">LQE92_12915</name>
</gene>
<keyword evidence="1" id="KW-1133">Transmembrane helix</keyword>
<accession>A0AAP2RKC8</accession>
<organism evidence="3 4">
    <name type="scientific">Lientehia hominis</name>
    <dbReference type="NCBI Taxonomy" id="2897778"/>
    <lineage>
        <taxon>Bacteria</taxon>
        <taxon>Bacillati</taxon>
        <taxon>Bacillota</taxon>
        <taxon>Clostridia</taxon>
        <taxon>Lachnospirales</taxon>
        <taxon>Lachnospiraceae</taxon>
        <taxon>Lientehia</taxon>
    </lineage>
</organism>
<dbReference type="AlphaFoldDB" id="A0AAP2RKC8"/>
<keyword evidence="4" id="KW-1185">Reference proteome</keyword>
<evidence type="ECO:0000259" key="2">
    <source>
        <dbReference type="Pfam" id="PF14238"/>
    </source>
</evidence>
<protein>
    <submittedName>
        <fullName evidence="3">DUF4340 domain-containing protein</fullName>
    </submittedName>
</protein>
<dbReference type="EMBL" id="JAJNOR010000009">
    <property type="protein sequence ID" value="MCD2493516.1"/>
    <property type="molecule type" value="Genomic_DNA"/>
</dbReference>
<keyword evidence="1" id="KW-0812">Transmembrane</keyword>
<sequence length="180" mass="19882">MKGKKLIIVLILLVICIGAYFVVRRLDLNKTDSGEEEKVYVNQMEADVITGFSYVCGEDTLAFSKDGDTWRYDGNHELSMNQTSMASMAAALAEIQAVQVLEDHEELSEYGLDTPSNTISITTKEGTRELIIGNENEAADGYYAMINGEDKVYLISSSLPSKFSAALDTLEETEAEDEKN</sequence>
<dbReference type="RefSeq" id="WP_231063365.1">
    <property type="nucleotide sequence ID" value="NZ_JAJNOR010000009.1"/>
</dbReference>
<reference evidence="3 4" key="1">
    <citation type="submission" date="2021-11" db="EMBL/GenBank/DDBJ databases">
        <title>Lacrimispora sp. nov. NSJ-141 isolated from human feces.</title>
        <authorList>
            <person name="Abdugheni R."/>
        </authorList>
    </citation>
    <scope>NUCLEOTIDE SEQUENCE [LARGE SCALE GENOMIC DNA]</scope>
    <source>
        <strain evidence="3 4">NSJ-141</strain>
    </source>
</reference>
<keyword evidence="1" id="KW-0472">Membrane</keyword>
<dbReference type="Proteomes" id="UP001299265">
    <property type="component" value="Unassembled WGS sequence"/>
</dbReference>
<dbReference type="InterPro" id="IPR025641">
    <property type="entry name" value="DUF4340"/>
</dbReference>
<name>A0AAP2RKC8_9FIRM</name>
<proteinExistence type="predicted"/>
<dbReference type="Pfam" id="PF14238">
    <property type="entry name" value="DUF4340"/>
    <property type="match status" value="1"/>
</dbReference>